<organism evidence="1">
    <name type="scientific">bioreactor metagenome</name>
    <dbReference type="NCBI Taxonomy" id="1076179"/>
    <lineage>
        <taxon>unclassified sequences</taxon>
        <taxon>metagenomes</taxon>
        <taxon>ecological metagenomes</taxon>
    </lineage>
</organism>
<proteinExistence type="predicted"/>
<evidence type="ECO:0000313" key="1">
    <source>
        <dbReference type="EMBL" id="MPN10998.1"/>
    </source>
</evidence>
<comment type="caution">
    <text evidence="1">The sequence shown here is derived from an EMBL/GenBank/DDBJ whole genome shotgun (WGS) entry which is preliminary data.</text>
</comment>
<reference evidence="1" key="1">
    <citation type="submission" date="2019-08" db="EMBL/GenBank/DDBJ databases">
        <authorList>
            <person name="Kucharzyk K."/>
            <person name="Murdoch R.W."/>
            <person name="Higgins S."/>
            <person name="Loffler F."/>
        </authorList>
    </citation>
    <scope>NUCLEOTIDE SEQUENCE</scope>
</reference>
<dbReference type="AlphaFoldDB" id="A0A645F9E9"/>
<name>A0A645F9E9_9ZZZZ</name>
<protein>
    <submittedName>
        <fullName evidence="1">Uncharacterized protein</fullName>
    </submittedName>
</protein>
<accession>A0A645F9E9</accession>
<dbReference type="EMBL" id="VSSQ01057187">
    <property type="protein sequence ID" value="MPN10998.1"/>
    <property type="molecule type" value="Genomic_DNA"/>
</dbReference>
<sequence length="144" mass="14563">MNTMPDTCGKAPMALGVLLVAASSASSSSAPVTSSTDTSLPKGNTVFISIMVMSPASMVARMPPPLVMAATTFSPIASRAAQRMASAAKSPRLVSCVRLPGSRSPLRRTSVLAKGADSSSRTALSRTATSACTSSSSLALRTAL</sequence>
<gene>
    <name evidence="1" type="ORF">SDC9_158296</name>
</gene>